<sequence>MPELRTLIEAYIFAADAPLTLDRLCLLLEKPRAEVRPVIEQLLADYSGEERGFYLAEVAGGYQFRTATELGPWLRKLSKDRPFRFSQAALEALAIIAYRQPVTRAEVEYLRGVDSGGVIKSLLEKNLLRILGKKDVPGRPLMYGTSRHFLELFGLRELQDLPTLKEFSALEPELAEALPLEPDKEGQTDG</sequence>
<evidence type="ECO:0000256" key="3">
    <source>
        <dbReference type="ARBA" id="ARBA00022829"/>
    </source>
</evidence>
<keyword evidence="1" id="KW-0963">Cytoplasm</keyword>
<accession>A0A1M6DM03</accession>
<dbReference type="GO" id="GO:0051301">
    <property type="term" value="P:cell division"/>
    <property type="evidence" value="ECO:0007669"/>
    <property type="project" value="UniProtKB-KW"/>
</dbReference>
<dbReference type="InterPro" id="IPR036388">
    <property type="entry name" value="WH-like_DNA-bd_sf"/>
</dbReference>
<protein>
    <submittedName>
        <fullName evidence="5">Condensin subunit ScpB</fullName>
    </submittedName>
</protein>
<dbReference type="Gene3D" id="1.10.10.10">
    <property type="entry name" value="Winged helix-like DNA-binding domain superfamily/Winged helix DNA-binding domain"/>
    <property type="match status" value="2"/>
</dbReference>
<dbReference type="Pfam" id="PF04079">
    <property type="entry name" value="SMC_ScpB"/>
    <property type="match status" value="1"/>
</dbReference>
<dbReference type="InterPro" id="IPR005234">
    <property type="entry name" value="ScpB_csome_segregation"/>
</dbReference>
<keyword evidence="2" id="KW-0132">Cell division</keyword>
<keyword evidence="6" id="KW-1185">Reference proteome</keyword>
<dbReference type="OrthoDB" id="9806226at2"/>
<dbReference type="InterPro" id="IPR036390">
    <property type="entry name" value="WH_DNA-bd_sf"/>
</dbReference>
<proteinExistence type="predicted"/>
<evidence type="ECO:0000256" key="2">
    <source>
        <dbReference type="ARBA" id="ARBA00022618"/>
    </source>
</evidence>
<dbReference type="Proteomes" id="UP000184171">
    <property type="component" value="Unassembled WGS sequence"/>
</dbReference>
<dbReference type="SUPFAM" id="SSF46785">
    <property type="entry name" value="Winged helix' DNA-binding domain"/>
    <property type="match status" value="2"/>
</dbReference>
<dbReference type="PIRSF" id="PIRSF019345">
    <property type="entry name" value="ScpB"/>
    <property type="match status" value="1"/>
</dbReference>
<name>A0A1M6DM03_MALRU</name>
<dbReference type="AlphaFoldDB" id="A0A1M6DM03"/>
<gene>
    <name evidence="5" type="ORF">SAMN02745165_00731</name>
</gene>
<evidence type="ECO:0000256" key="4">
    <source>
        <dbReference type="ARBA" id="ARBA00023306"/>
    </source>
</evidence>
<evidence type="ECO:0000313" key="6">
    <source>
        <dbReference type="Proteomes" id="UP000184171"/>
    </source>
</evidence>
<reference evidence="5 6" key="1">
    <citation type="submission" date="2016-11" db="EMBL/GenBank/DDBJ databases">
        <authorList>
            <person name="Jaros S."/>
            <person name="Januszkiewicz K."/>
            <person name="Wedrychowicz H."/>
        </authorList>
    </citation>
    <scope>NUCLEOTIDE SEQUENCE [LARGE SCALE GENOMIC DNA]</scope>
    <source>
        <strain evidence="5 6">DSM 5091</strain>
    </source>
</reference>
<dbReference type="GO" id="GO:0051304">
    <property type="term" value="P:chromosome separation"/>
    <property type="evidence" value="ECO:0007669"/>
    <property type="project" value="InterPro"/>
</dbReference>
<dbReference type="PANTHER" id="PTHR34298:SF2">
    <property type="entry name" value="SEGREGATION AND CONDENSATION PROTEIN B"/>
    <property type="match status" value="1"/>
</dbReference>
<evidence type="ECO:0000313" key="5">
    <source>
        <dbReference type="EMBL" id="SHI74161.1"/>
    </source>
</evidence>
<keyword evidence="4" id="KW-0131">Cell cycle</keyword>
<dbReference type="PANTHER" id="PTHR34298">
    <property type="entry name" value="SEGREGATION AND CONDENSATION PROTEIN B"/>
    <property type="match status" value="1"/>
</dbReference>
<dbReference type="EMBL" id="FQZT01000002">
    <property type="protein sequence ID" value="SHI74161.1"/>
    <property type="molecule type" value="Genomic_DNA"/>
</dbReference>
<dbReference type="STRING" id="1122189.SAMN02745165_00731"/>
<dbReference type="RefSeq" id="WP_072906207.1">
    <property type="nucleotide sequence ID" value="NZ_FQZT01000002.1"/>
</dbReference>
<dbReference type="NCBIfam" id="TIGR00281">
    <property type="entry name" value="SMC-Scp complex subunit ScpB"/>
    <property type="match status" value="1"/>
</dbReference>
<organism evidence="5 6">
    <name type="scientific">Malonomonas rubra DSM 5091</name>
    <dbReference type="NCBI Taxonomy" id="1122189"/>
    <lineage>
        <taxon>Bacteria</taxon>
        <taxon>Pseudomonadati</taxon>
        <taxon>Thermodesulfobacteriota</taxon>
        <taxon>Desulfuromonadia</taxon>
        <taxon>Desulfuromonadales</taxon>
        <taxon>Geopsychrobacteraceae</taxon>
        <taxon>Malonomonas</taxon>
    </lineage>
</organism>
<keyword evidence="3" id="KW-0159">Chromosome partition</keyword>
<evidence type="ECO:0000256" key="1">
    <source>
        <dbReference type="ARBA" id="ARBA00022490"/>
    </source>
</evidence>